<evidence type="ECO:0000256" key="7">
    <source>
        <dbReference type="ARBA" id="ARBA00023268"/>
    </source>
</evidence>
<dbReference type="HAMAP" id="MF_01576">
    <property type="entry name" value="THF_DHG_CYH"/>
    <property type="match status" value="1"/>
</dbReference>
<protein>
    <submittedName>
        <fullName evidence="10">Uncharacterized protein</fullName>
    </submittedName>
</protein>
<dbReference type="AlphaFoldDB" id="A0A381TD24"/>
<dbReference type="GO" id="GO:0035999">
    <property type="term" value="P:tetrahydrofolate interconversion"/>
    <property type="evidence" value="ECO:0007669"/>
    <property type="project" value="TreeGrafter"/>
</dbReference>
<dbReference type="CDD" id="cd01080">
    <property type="entry name" value="NAD_bind_m-THF_DH_Cyclohyd"/>
    <property type="match status" value="1"/>
</dbReference>
<dbReference type="FunFam" id="3.40.50.10860:FF:000005">
    <property type="entry name" value="C-1-tetrahydrofolate synthase, cytoplasmic, putative"/>
    <property type="match status" value="1"/>
</dbReference>
<dbReference type="GO" id="GO:0005829">
    <property type="term" value="C:cytosol"/>
    <property type="evidence" value="ECO:0007669"/>
    <property type="project" value="TreeGrafter"/>
</dbReference>
<comment type="subunit">
    <text evidence="2">Homodimer.</text>
</comment>
<dbReference type="GO" id="GO:0004488">
    <property type="term" value="F:methylenetetrahydrofolate dehydrogenase (NADP+) activity"/>
    <property type="evidence" value="ECO:0007669"/>
    <property type="project" value="InterPro"/>
</dbReference>
<comment type="pathway">
    <text evidence="1">One-carbon metabolism; tetrahydrofolate interconversion.</text>
</comment>
<evidence type="ECO:0000313" key="10">
    <source>
        <dbReference type="EMBL" id="SVA13634.1"/>
    </source>
</evidence>
<evidence type="ECO:0000259" key="9">
    <source>
        <dbReference type="Pfam" id="PF02882"/>
    </source>
</evidence>
<feature type="domain" description="Tetrahydrofolate dehydrogenase/cyclohydrolase NAD(P)-binding" evidence="9">
    <location>
        <begin position="142"/>
        <end position="289"/>
    </location>
</feature>
<gene>
    <name evidence="10" type="ORF">METZ01_LOCUS66488</name>
</gene>
<dbReference type="InterPro" id="IPR036291">
    <property type="entry name" value="NAD(P)-bd_dom_sf"/>
</dbReference>
<dbReference type="InterPro" id="IPR020630">
    <property type="entry name" value="THF_DH/CycHdrlase_cat_dom"/>
</dbReference>
<reference evidence="10" key="1">
    <citation type="submission" date="2018-05" db="EMBL/GenBank/DDBJ databases">
        <authorList>
            <person name="Lanie J.A."/>
            <person name="Ng W.-L."/>
            <person name="Kazmierczak K.M."/>
            <person name="Andrzejewski T.M."/>
            <person name="Davidsen T.M."/>
            <person name="Wayne K.J."/>
            <person name="Tettelin H."/>
            <person name="Glass J.I."/>
            <person name="Rusch D."/>
            <person name="Podicherti R."/>
            <person name="Tsui H.-C.T."/>
            <person name="Winkler M.E."/>
        </authorList>
    </citation>
    <scope>NUCLEOTIDE SEQUENCE</scope>
</reference>
<evidence type="ECO:0000256" key="5">
    <source>
        <dbReference type="ARBA" id="ARBA00022857"/>
    </source>
</evidence>
<dbReference type="Gene3D" id="3.40.50.720">
    <property type="entry name" value="NAD(P)-binding Rossmann-like Domain"/>
    <property type="match status" value="1"/>
</dbReference>
<name>A0A381TD24_9ZZZZ</name>
<feature type="domain" description="Tetrahydrofolate dehydrogenase/cyclohydrolase catalytic" evidence="8">
    <location>
        <begin position="5"/>
        <end position="120"/>
    </location>
</feature>
<dbReference type="PROSITE" id="PS00767">
    <property type="entry name" value="THF_DHG_CYH_2"/>
    <property type="match status" value="1"/>
</dbReference>
<dbReference type="PANTHER" id="PTHR48099:SF5">
    <property type="entry name" value="C-1-TETRAHYDROFOLATE SYNTHASE, CYTOPLASMIC"/>
    <property type="match status" value="1"/>
</dbReference>
<dbReference type="FunFam" id="3.40.50.720:FF:000006">
    <property type="entry name" value="Bifunctional protein FolD"/>
    <property type="match status" value="1"/>
</dbReference>
<dbReference type="InterPro" id="IPR000672">
    <property type="entry name" value="THF_DH/CycHdrlase"/>
</dbReference>
<dbReference type="Gene3D" id="3.40.50.10860">
    <property type="entry name" value="Leucine Dehydrogenase, chain A, domain 1"/>
    <property type="match status" value="1"/>
</dbReference>
<dbReference type="InterPro" id="IPR020631">
    <property type="entry name" value="THF_DH/CycHdrlase_NAD-bd_dom"/>
</dbReference>
<dbReference type="SUPFAM" id="SSF51735">
    <property type="entry name" value="NAD(P)-binding Rossmann-fold domains"/>
    <property type="match status" value="1"/>
</dbReference>
<evidence type="ECO:0000256" key="6">
    <source>
        <dbReference type="ARBA" id="ARBA00023002"/>
    </source>
</evidence>
<evidence type="ECO:0000256" key="3">
    <source>
        <dbReference type="ARBA" id="ARBA00022563"/>
    </source>
</evidence>
<evidence type="ECO:0000256" key="4">
    <source>
        <dbReference type="ARBA" id="ARBA00022801"/>
    </source>
</evidence>
<evidence type="ECO:0000256" key="1">
    <source>
        <dbReference type="ARBA" id="ARBA00004777"/>
    </source>
</evidence>
<dbReference type="SUPFAM" id="SSF53223">
    <property type="entry name" value="Aminoacid dehydrogenase-like, N-terminal domain"/>
    <property type="match status" value="1"/>
</dbReference>
<dbReference type="Pfam" id="PF00763">
    <property type="entry name" value="THF_DHG_CYH"/>
    <property type="match status" value="1"/>
</dbReference>
<keyword evidence="3" id="KW-0554">One-carbon metabolism</keyword>
<proteinExistence type="inferred from homology"/>
<dbReference type="InterPro" id="IPR020867">
    <property type="entry name" value="THF_DH/CycHdrlase_CS"/>
</dbReference>
<dbReference type="EMBL" id="UINC01004345">
    <property type="protein sequence ID" value="SVA13634.1"/>
    <property type="molecule type" value="Genomic_DNA"/>
</dbReference>
<dbReference type="PANTHER" id="PTHR48099">
    <property type="entry name" value="C-1-TETRAHYDROFOLATE SYNTHASE, CYTOPLASMIC-RELATED"/>
    <property type="match status" value="1"/>
</dbReference>
<dbReference type="Pfam" id="PF02882">
    <property type="entry name" value="THF_DHG_CYH_C"/>
    <property type="match status" value="1"/>
</dbReference>
<evidence type="ECO:0000259" key="8">
    <source>
        <dbReference type="Pfam" id="PF00763"/>
    </source>
</evidence>
<dbReference type="PRINTS" id="PR00085">
    <property type="entry name" value="THFDHDRGNASE"/>
</dbReference>
<dbReference type="InterPro" id="IPR046346">
    <property type="entry name" value="Aminoacid_DH-like_N_sf"/>
</dbReference>
<evidence type="ECO:0000256" key="2">
    <source>
        <dbReference type="ARBA" id="ARBA00011738"/>
    </source>
</evidence>
<sequence>MANIIDGRQLSKILQKKIKSEVDSFFDKSKRYPLMVLIQVGENTESSSYIRLKMKACDRAGILHQHITYSENITTDNMINAINSYNKLDNYDGILVQLPLPKHLNQELIMESINPNKDVDGFHSTNISKLLSGNDINTFMIPPTPMGCLQLIKHADIPLVGKHVVIIGRSNLVGKPLASLLLSFDATITICHSKTRNIKNITKNADILIVAVGNPHMIKEDWIKPGACVIDVGITYLDDNTTKRGYKIYGDVDFENVKKIAGHITTVPGGVGPMTITMLLYNVLKSAKNTI</sequence>
<keyword evidence="7" id="KW-0511">Multifunctional enzyme</keyword>
<organism evidence="10">
    <name type="scientific">marine metagenome</name>
    <dbReference type="NCBI Taxonomy" id="408172"/>
    <lineage>
        <taxon>unclassified sequences</taxon>
        <taxon>metagenomes</taxon>
        <taxon>ecological metagenomes</taxon>
    </lineage>
</organism>
<accession>A0A381TD24</accession>
<keyword evidence="6" id="KW-0560">Oxidoreductase</keyword>
<keyword evidence="4" id="KW-0378">Hydrolase</keyword>
<keyword evidence="5" id="KW-0521">NADP</keyword>
<dbReference type="GO" id="GO:0004477">
    <property type="term" value="F:methenyltetrahydrofolate cyclohydrolase activity"/>
    <property type="evidence" value="ECO:0007669"/>
    <property type="project" value="TreeGrafter"/>
</dbReference>